<feature type="coiled-coil region" evidence="1">
    <location>
        <begin position="29"/>
        <end position="56"/>
    </location>
</feature>
<dbReference type="Proteomes" id="UP000307173">
    <property type="component" value="Unassembled WGS sequence"/>
</dbReference>
<dbReference type="InterPro" id="IPR038966">
    <property type="entry name" value="TMA17"/>
</dbReference>
<dbReference type="GO" id="GO:0070682">
    <property type="term" value="P:proteasome regulatory particle assembly"/>
    <property type="evidence" value="ECO:0007669"/>
    <property type="project" value="InterPro"/>
</dbReference>
<organism evidence="2 3">
    <name type="scientific">Pichia inconspicua</name>
    <dbReference type="NCBI Taxonomy" id="52247"/>
    <lineage>
        <taxon>Eukaryota</taxon>
        <taxon>Fungi</taxon>
        <taxon>Dikarya</taxon>
        <taxon>Ascomycota</taxon>
        <taxon>Saccharomycotina</taxon>
        <taxon>Pichiomycetes</taxon>
        <taxon>Pichiales</taxon>
        <taxon>Pichiaceae</taxon>
        <taxon>Pichia</taxon>
    </lineage>
</organism>
<keyword evidence="3" id="KW-1185">Reference proteome</keyword>
<gene>
    <name evidence="2" type="ORF">CANINC_003425</name>
</gene>
<evidence type="ECO:0000256" key="1">
    <source>
        <dbReference type="SAM" id="Coils"/>
    </source>
</evidence>
<dbReference type="AlphaFoldDB" id="A0A4T0WZN7"/>
<name>A0A4T0WZN7_9ASCO</name>
<dbReference type="PANTHER" id="PTHR40422">
    <property type="entry name" value="TRANSLATION MACHINERY-ASSOCIATED PROTEIN 17"/>
    <property type="match status" value="1"/>
</dbReference>
<sequence length="142" mass="16466">MSEYKQAISLVDFQLAIKDSSDEQLHSILQKLQTSISRLEESNQLMEKLMNKEQREKVVSGSEDDEDEFNPITDEDIKIYTESIRENKFVIQNQKDRCKIIEEELNVRNLPVTKSFNDIKKSAFVDYPSFDTGIPISTDNDV</sequence>
<dbReference type="OrthoDB" id="548474at2759"/>
<keyword evidence="1" id="KW-0175">Coiled coil</keyword>
<comment type="caution">
    <text evidence="2">The sequence shown here is derived from an EMBL/GenBank/DDBJ whole genome shotgun (WGS) entry which is preliminary data.</text>
</comment>
<dbReference type="PANTHER" id="PTHR40422:SF1">
    <property type="entry name" value="TRANSLATION MACHINERY-ASSOCIATED PROTEIN 17"/>
    <property type="match status" value="1"/>
</dbReference>
<dbReference type="EMBL" id="SELW01000553">
    <property type="protein sequence ID" value="TID21145.1"/>
    <property type="molecule type" value="Genomic_DNA"/>
</dbReference>
<reference evidence="2 3" key="1">
    <citation type="journal article" date="2019" name="Front. Genet.">
        <title>Whole-Genome Sequencing of the Opportunistic Yeast Pathogen Candida inconspicua Uncovers Its Hybrid Origin.</title>
        <authorList>
            <person name="Mixao V."/>
            <person name="Hansen A.P."/>
            <person name="Saus E."/>
            <person name="Boekhout T."/>
            <person name="Lass-Florl C."/>
            <person name="Gabaldon T."/>
        </authorList>
    </citation>
    <scope>NUCLEOTIDE SEQUENCE [LARGE SCALE GENOMIC DNA]</scope>
    <source>
        <strain evidence="2 3">CBS 180</strain>
    </source>
</reference>
<protein>
    <submittedName>
        <fullName evidence="2">Uncharacterized protein</fullName>
    </submittedName>
</protein>
<dbReference type="STRING" id="52247.A0A4T0WZN7"/>
<proteinExistence type="predicted"/>
<evidence type="ECO:0000313" key="2">
    <source>
        <dbReference type="EMBL" id="TID21145.1"/>
    </source>
</evidence>
<dbReference type="GO" id="GO:0030674">
    <property type="term" value="F:protein-macromolecule adaptor activity"/>
    <property type="evidence" value="ECO:0007669"/>
    <property type="project" value="TreeGrafter"/>
</dbReference>
<accession>A0A4T0WZN7</accession>
<evidence type="ECO:0000313" key="3">
    <source>
        <dbReference type="Proteomes" id="UP000307173"/>
    </source>
</evidence>